<dbReference type="InterPro" id="IPR000504">
    <property type="entry name" value="RRM_dom"/>
</dbReference>
<keyword evidence="5" id="KW-0805">Transcription regulation</keyword>
<dbReference type="PANTHER" id="PTHR48033:SF9">
    <property type="entry name" value="TAR DNA-BINDING PROTEIN 43"/>
    <property type="match status" value="1"/>
</dbReference>
<dbReference type="GO" id="GO:0003723">
    <property type="term" value="F:RNA binding"/>
    <property type="evidence" value="ECO:0007669"/>
    <property type="project" value="UniProtKB-UniRule"/>
</dbReference>
<keyword evidence="8" id="KW-0539">Nucleus</keyword>
<organism evidence="11 12">
    <name type="scientific">Nesidiocoris tenuis</name>
    <dbReference type="NCBI Taxonomy" id="355587"/>
    <lineage>
        <taxon>Eukaryota</taxon>
        <taxon>Metazoa</taxon>
        <taxon>Ecdysozoa</taxon>
        <taxon>Arthropoda</taxon>
        <taxon>Hexapoda</taxon>
        <taxon>Insecta</taxon>
        <taxon>Pterygota</taxon>
        <taxon>Neoptera</taxon>
        <taxon>Paraneoptera</taxon>
        <taxon>Hemiptera</taxon>
        <taxon>Heteroptera</taxon>
        <taxon>Panheteroptera</taxon>
        <taxon>Cimicomorpha</taxon>
        <taxon>Miridae</taxon>
        <taxon>Dicyphina</taxon>
        <taxon>Nesidiocoris</taxon>
    </lineage>
</organism>
<gene>
    <name evidence="11" type="ORF">NTEN_LOCUS18337</name>
</gene>
<dbReference type="CDD" id="cd12322">
    <property type="entry name" value="RRM2_TDP43"/>
    <property type="match status" value="1"/>
</dbReference>
<keyword evidence="4 9" id="KW-0694">RNA-binding</keyword>
<dbReference type="Gene3D" id="3.30.70.330">
    <property type="match status" value="2"/>
</dbReference>
<evidence type="ECO:0000256" key="4">
    <source>
        <dbReference type="ARBA" id="ARBA00022884"/>
    </source>
</evidence>
<dbReference type="GO" id="GO:0008380">
    <property type="term" value="P:RNA splicing"/>
    <property type="evidence" value="ECO:0007669"/>
    <property type="project" value="UniProtKB-KW"/>
</dbReference>
<dbReference type="InterPro" id="IPR012677">
    <property type="entry name" value="Nucleotide-bd_a/b_plait_sf"/>
</dbReference>
<keyword evidence="2" id="KW-0507">mRNA processing</keyword>
<dbReference type="GO" id="GO:0000785">
    <property type="term" value="C:chromatin"/>
    <property type="evidence" value="ECO:0007669"/>
    <property type="project" value="TreeGrafter"/>
</dbReference>
<dbReference type="PROSITE" id="PS50102">
    <property type="entry name" value="RRM"/>
    <property type="match status" value="2"/>
</dbReference>
<dbReference type="SUPFAM" id="SSF54928">
    <property type="entry name" value="RNA-binding domain, RBD"/>
    <property type="match status" value="2"/>
</dbReference>
<dbReference type="InterPro" id="IPR035979">
    <property type="entry name" value="RBD_domain_sf"/>
</dbReference>
<dbReference type="Pfam" id="PF18694">
    <property type="entry name" value="TDP-43_N"/>
    <property type="match status" value="1"/>
</dbReference>
<accession>A0A6H5HBF4</accession>
<dbReference type="EMBL" id="CADCXU010027016">
    <property type="protein sequence ID" value="CAB0013771.1"/>
    <property type="molecule type" value="Genomic_DNA"/>
</dbReference>
<sequence>MDYVLIAENPDDAPVEFPLEDDSTLLLSTVEAQFVGATGLKFVNPATGAHRVVRLVEGRLYPPEKEGSGWGDRTYFTVYPKDVKRKHEEDEKEKEPVAPKVPKTVHKCRDLIVLGLPWETTDETLKAYFEKNYGEVAMASRDTPDFWADIRQESVAHIENYVDHLVIEASHLPQVKLNKNGRSRGFGFVRFNDYEIQRTVMLSRHEIDGRWCDVSFPPSAKACNNKIFVGRLTTDISADDLRQYFAPMGDITDSFIPKPFRGIGFVAFLDPDVARQACLMGDHVIKGVTVHVELATPKPSNNGQQLSRTWRWQRWWAMEW</sequence>
<dbReference type="InterPro" id="IPR041105">
    <property type="entry name" value="TDP-43_N"/>
</dbReference>
<evidence type="ECO:0000256" key="9">
    <source>
        <dbReference type="PROSITE-ProRule" id="PRU00176"/>
    </source>
</evidence>
<feature type="domain" description="RRM" evidence="10">
    <location>
        <begin position="109"/>
        <end position="219"/>
    </location>
</feature>
<evidence type="ECO:0000256" key="5">
    <source>
        <dbReference type="ARBA" id="ARBA00023015"/>
    </source>
</evidence>
<reference evidence="11 12" key="1">
    <citation type="submission" date="2020-02" db="EMBL/GenBank/DDBJ databases">
        <authorList>
            <person name="Ferguson B K."/>
        </authorList>
    </citation>
    <scope>NUCLEOTIDE SEQUENCE [LARGE SCALE GENOMIC DNA]</scope>
</reference>
<evidence type="ECO:0000256" key="8">
    <source>
        <dbReference type="ARBA" id="ARBA00023242"/>
    </source>
</evidence>
<evidence type="ECO:0000313" key="12">
    <source>
        <dbReference type="Proteomes" id="UP000479000"/>
    </source>
</evidence>
<name>A0A6H5HBF4_9HEMI</name>
<evidence type="ECO:0000313" key="11">
    <source>
        <dbReference type="EMBL" id="CAB0013771.1"/>
    </source>
</evidence>
<dbReference type="Pfam" id="PF00076">
    <property type="entry name" value="RRM_1"/>
    <property type="match status" value="1"/>
</dbReference>
<evidence type="ECO:0000256" key="7">
    <source>
        <dbReference type="ARBA" id="ARBA00023187"/>
    </source>
</evidence>
<dbReference type="AlphaFoldDB" id="A0A6H5HBF4"/>
<evidence type="ECO:0000256" key="6">
    <source>
        <dbReference type="ARBA" id="ARBA00023163"/>
    </source>
</evidence>
<keyword evidence="12" id="KW-1185">Reference proteome</keyword>
<dbReference type="GO" id="GO:0005654">
    <property type="term" value="C:nucleoplasm"/>
    <property type="evidence" value="ECO:0007669"/>
    <property type="project" value="TreeGrafter"/>
</dbReference>
<keyword evidence="6" id="KW-0804">Transcription</keyword>
<evidence type="ECO:0000256" key="3">
    <source>
        <dbReference type="ARBA" id="ARBA00022737"/>
    </source>
</evidence>
<dbReference type="GO" id="GO:0010468">
    <property type="term" value="P:regulation of gene expression"/>
    <property type="evidence" value="ECO:0007669"/>
    <property type="project" value="TreeGrafter"/>
</dbReference>
<comment type="subcellular location">
    <subcellularLocation>
        <location evidence="1">Nucleus</location>
    </subcellularLocation>
</comment>
<evidence type="ECO:0000256" key="1">
    <source>
        <dbReference type="ARBA" id="ARBA00004123"/>
    </source>
</evidence>
<dbReference type="CDD" id="cd19609">
    <property type="entry name" value="NTD_TDP-43"/>
    <property type="match status" value="1"/>
</dbReference>
<dbReference type="OrthoDB" id="2020831at2759"/>
<dbReference type="PANTHER" id="PTHR48033">
    <property type="entry name" value="RNA-BINDING (RRM/RBD/RNP MOTIFS) FAMILY PROTEIN"/>
    <property type="match status" value="1"/>
</dbReference>
<proteinExistence type="predicted"/>
<evidence type="ECO:0000256" key="2">
    <source>
        <dbReference type="ARBA" id="ARBA00022664"/>
    </source>
</evidence>
<evidence type="ECO:0000259" key="10">
    <source>
        <dbReference type="PROSITE" id="PS50102"/>
    </source>
</evidence>
<dbReference type="SMART" id="SM00360">
    <property type="entry name" value="RRM"/>
    <property type="match status" value="2"/>
</dbReference>
<protein>
    <recommendedName>
        <fullName evidence="10">RRM domain-containing protein</fullName>
    </recommendedName>
</protein>
<keyword evidence="7" id="KW-0508">mRNA splicing</keyword>
<feature type="domain" description="RRM" evidence="10">
    <location>
        <begin position="225"/>
        <end position="297"/>
    </location>
</feature>
<dbReference type="GO" id="GO:0006397">
    <property type="term" value="P:mRNA processing"/>
    <property type="evidence" value="ECO:0007669"/>
    <property type="project" value="UniProtKB-KW"/>
</dbReference>
<dbReference type="Proteomes" id="UP000479000">
    <property type="component" value="Unassembled WGS sequence"/>
</dbReference>
<keyword evidence="3" id="KW-0677">Repeat</keyword>